<name>A0A2T8FEP4_9ACTN</name>
<evidence type="ECO:0008006" key="4">
    <source>
        <dbReference type="Google" id="ProtNLM"/>
    </source>
</evidence>
<reference evidence="2 3" key="1">
    <citation type="submission" date="2018-04" db="EMBL/GenBank/DDBJ databases">
        <title>Genome of Nocardioides gansuensis WSJ-1.</title>
        <authorList>
            <person name="Wu S."/>
            <person name="Wang G."/>
        </authorList>
    </citation>
    <scope>NUCLEOTIDE SEQUENCE [LARGE SCALE GENOMIC DNA]</scope>
    <source>
        <strain evidence="2 3">WSJ-1</strain>
    </source>
</reference>
<dbReference type="Gene3D" id="3.90.1720.10">
    <property type="entry name" value="endopeptidase domain like (from Nostoc punctiforme)"/>
    <property type="match status" value="1"/>
</dbReference>
<dbReference type="RefSeq" id="WP_116570320.1">
    <property type="nucleotide sequence ID" value="NZ_QDGZ01000001.1"/>
</dbReference>
<protein>
    <recommendedName>
        <fullName evidence="4">Guanylate cyclase</fullName>
    </recommendedName>
</protein>
<feature type="region of interest" description="Disordered" evidence="1">
    <location>
        <begin position="204"/>
        <end position="224"/>
    </location>
</feature>
<dbReference type="AlphaFoldDB" id="A0A2T8FEP4"/>
<dbReference type="OrthoDB" id="4823208at2"/>
<comment type="caution">
    <text evidence="2">The sequence shown here is derived from an EMBL/GenBank/DDBJ whole genome shotgun (WGS) entry which is preliminary data.</text>
</comment>
<evidence type="ECO:0000313" key="2">
    <source>
        <dbReference type="EMBL" id="PVG84192.1"/>
    </source>
</evidence>
<evidence type="ECO:0000256" key="1">
    <source>
        <dbReference type="SAM" id="MobiDB-lite"/>
    </source>
</evidence>
<sequence length="224" mass="25338">MLDIDEAIGLTRTGDLWLFRGRTVADRAIRVLTNAPVNHVGMAVVVDDLPPLMWHAELSKSVQDVWTGGHHRGVQLHDLGESVRRWRVTYGQAAWLRQLTPEVGRAEEDALLRTIARLDGVSFPSTVKAGWRWLAGRDSYLPRRKRGEKVRPEDAFCAETVAITLQEMGILQDDRKAHWFDPGTFWSGAYLPLRKGWQYGAELQVGPPPDPAARVPSSRTRWQQ</sequence>
<dbReference type="InterPro" id="IPR038765">
    <property type="entry name" value="Papain-like_cys_pep_sf"/>
</dbReference>
<proteinExistence type="predicted"/>
<dbReference type="Proteomes" id="UP000246018">
    <property type="component" value="Unassembled WGS sequence"/>
</dbReference>
<organism evidence="2 3">
    <name type="scientific">Nocardioides gansuensis</name>
    <dbReference type="NCBI Taxonomy" id="2138300"/>
    <lineage>
        <taxon>Bacteria</taxon>
        <taxon>Bacillati</taxon>
        <taxon>Actinomycetota</taxon>
        <taxon>Actinomycetes</taxon>
        <taxon>Propionibacteriales</taxon>
        <taxon>Nocardioidaceae</taxon>
        <taxon>Nocardioides</taxon>
    </lineage>
</organism>
<accession>A0A2T8FEP4</accession>
<evidence type="ECO:0000313" key="3">
    <source>
        <dbReference type="Proteomes" id="UP000246018"/>
    </source>
</evidence>
<keyword evidence="3" id="KW-1185">Reference proteome</keyword>
<gene>
    <name evidence="2" type="ORF">DDE18_00680</name>
</gene>
<dbReference type="SUPFAM" id="SSF54001">
    <property type="entry name" value="Cysteine proteinases"/>
    <property type="match status" value="1"/>
</dbReference>
<dbReference type="EMBL" id="QDGZ01000001">
    <property type="protein sequence ID" value="PVG84192.1"/>
    <property type="molecule type" value="Genomic_DNA"/>
</dbReference>